<evidence type="ECO:0000313" key="1">
    <source>
        <dbReference type="EMBL" id="CAG8621953.1"/>
    </source>
</evidence>
<comment type="caution">
    <text evidence="1">The sequence shown here is derived from an EMBL/GenBank/DDBJ whole genome shotgun (WGS) entry which is preliminary data.</text>
</comment>
<dbReference type="EMBL" id="CAJVPW010011077">
    <property type="protein sequence ID" value="CAG8621953.1"/>
    <property type="molecule type" value="Genomic_DNA"/>
</dbReference>
<feature type="non-terminal residue" evidence="1">
    <location>
        <position position="242"/>
    </location>
</feature>
<dbReference type="Proteomes" id="UP000789366">
    <property type="component" value="Unassembled WGS sequence"/>
</dbReference>
<name>A0ACA9MZJ6_9GLOM</name>
<sequence length="242" mass="28065">MSSLKEITIENYGQHSSETQSSDQSLVASLNNGQNLDVESVIEQEQHKLVLSEATTDLVYPITACQKHPSKQPSYDKLYEMLGNTFFEQIEMMKHLHIGDTRRYQRTKSVYKEVKAKNRELETKITITEKELTRSEQELKLEKEKNDNLQSNLKIIEEKLKATQDSNIGFTIELTTTKKELKSTQDSTQDSNTNLQTKITTTKRELKESQTKIKTLTKKIKLLEKDIKILDKQRIKGEERKQ</sequence>
<proteinExistence type="predicted"/>
<organism evidence="1 2">
    <name type="scientific">Cetraspora pellucida</name>
    <dbReference type="NCBI Taxonomy" id="1433469"/>
    <lineage>
        <taxon>Eukaryota</taxon>
        <taxon>Fungi</taxon>
        <taxon>Fungi incertae sedis</taxon>
        <taxon>Mucoromycota</taxon>
        <taxon>Glomeromycotina</taxon>
        <taxon>Glomeromycetes</taxon>
        <taxon>Diversisporales</taxon>
        <taxon>Gigasporaceae</taxon>
        <taxon>Cetraspora</taxon>
    </lineage>
</organism>
<protein>
    <submittedName>
        <fullName evidence="1">10445_t:CDS:1</fullName>
    </submittedName>
</protein>
<accession>A0ACA9MZJ6</accession>
<gene>
    <name evidence="1" type="ORF">SPELUC_LOCUS7897</name>
</gene>
<evidence type="ECO:0000313" key="2">
    <source>
        <dbReference type="Proteomes" id="UP000789366"/>
    </source>
</evidence>
<reference evidence="1" key="1">
    <citation type="submission" date="2021-06" db="EMBL/GenBank/DDBJ databases">
        <authorList>
            <person name="Kallberg Y."/>
            <person name="Tangrot J."/>
            <person name="Rosling A."/>
        </authorList>
    </citation>
    <scope>NUCLEOTIDE SEQUENCE</scope>
    <source>
        <strain evidence="1">28 12/20/2015</strain>
    </source>
</reference>
<keyword evidence="2" id="KW-1185">Reference proteome</keyword>